<keyword evidence="4" id="KW-1185">Reference proteome</keyword>
<dbReference type="Pfam" id="PF01636">
    <property type="entry name" value="APH"/>
    <property type="match status" value="1"/>
</dbReference>
<organism evidence="3 4">
    <name type="scientific">Ganoderma sinense ZZ0214-1</name>
    <dbReference type="NCBI Taxonomy" id="1077348"/>
    <lineage>
        <taxon>Eukaryota</taxon>
        <taxon>Fungi</taxon>
        <taxon>Dikarya</taxon>
        <taxon>Basidiomycota</taxon>
        <taxon>Agaricomycotina</taxon>
        <taxon>Agaricomycetes</taxon>
        <taxon>Polyporales</taxon>
        <taxon>Polyporaceae</taxon>
        <taxon>Ganoderma</taxon>
    </lineage>
</organism>
<dbReference type="InterPro" id="IPR002575">
    <property type="entry name" value="Aminoglycoside_PTrfase"/>
</dbReference>
<dbReference type="AlphaFoldDB" id="A0A2G8RPA3"/>
<dbReference type="STRING" id="1077348.A0A2G8RPA3"/>
<evidence type="ECO:0000313" key="3">
    <source>
        <dbReference type="EMBL" id="PIL23323.1"/>
    </source>
</evidence>
<proteinExistence type="predicted"/>
<dbReference type="InterPro" id="IPR051678">
    <property type="entry name" value="AGP_Transferase"/>
</dbReference>
<dbReference type="EMBL" id="AYKW01000068">
    <property type="protein sequence ID" value="PIL23323.1"/>
    <property type="molecule type" value="Genomic_DNA"/>
</dbReference>
<dbReference type="InterPro" id="IPR027417">
    <property type="entry name" value="P-loop_NTPase"/>
</dbReference>
<dbReference type="OrthoDB" id="4177236at2759"/>
<evidence type="ECO:0000256" key="1">
    <source>
        <dbReference type="SAM" id="SignalP"/>
    </source>
</evidence>
<name>A0A2G8RPA3_9APHY</name>
<gene>
    <name evidence="3" type="ORF">GSI_14634</name>
</gene>
<dbReference type="InterPro" id="IPR011009">
    <property type="entry name" value="Kinase-like_dom_sf"/>
</dbReference>
<accession>A0A2G8RPA3</accession>
<dbReference type="Gene3D" id="3.90.1200.10">
    <property type="match status" value="1"/>
</dbReference>
<feature type="domain" description="Aminoglycoside phosphotransferase" evidence="2">
    <location>
        <begin position="379"/>
        <end position="431"/>
    </location>
</feature>
<dbReference type="SUPFAM" id="SSF52540">
    <property type="entry name" value="P-loop containing nucleoside triphosphate hydrolases"/>
    <property type="match status" value="1"/>
</dbReference>
<dbReference type="Proteomes" id="UP000230002">
    <property type="component" value="Unassembled WGS sequence"/>
</dbReference>
<keyword evidence="1" id="KW-0732">Signal</keyword>
<evidence type="ECO:0000259" key="2">
    <source>
        <dbReference type="Pfam" id="PF01636"/>
    </source>
</evidence>
<dbReference type="PANTHER" id="PTHR21310">
    <property type="entry name" value="AMINOGLYCOSIDE PHOSPHOTRANSFERASE-RELATED-RELATED"/>
    <property type="match status" value="1"/>
</dbReference>
<evidence type="ECO:0000313" key="4">
    <source>
        <dbReference type="Proteomes" id="UP000230002"/>
    </source>
</evidence>
<comment type="caution">
    <text evidence="3">The sequence shown here is derived from an EMBL/GenBank/DDBJ whole genome shotgun (WGS) entry which is preliminary data.</text>
</comment>
<protein>
    <recommendedName>
        <fullName evidence="2">Aminoglycoside phosphotransferase domain-containing protein</fullName>
    </recommendedName>
</protein>
<sequence>MLGLNLSLSLLHRCFVGFSLSPPPQRVRVAVYGGPGTGKKSMMSKLNNRVYRCPRDGRRLRLEVQLGDRLSEASVALILVDAREPGILSPATVDVAQRVATSTCVVHTKLDLVPCDYSHNHLRYLGSKPLLSHRFDIDCLSVNLTTGEGIDDVLAFIGSSAAPRPSQVISFSRRLWSRLLDCVAACFALPLPGEPSDVSAELARLKSDSDVSDLMDQPLDTAWGEGLKLRLGAEDAPYVTVNRISPSLIVKAPSVSERASMALVREKTTIPVPRDLCPHLSYLVMDLVDGEMLYECWDKLSRFMQFRVACTLRRYTKQLRSLTRLAPGRLGDGRVSGIVFDDSVYGPFSTARSFSRFCGLVAFHGWRAKAQCGVFTNNLEAIPPLPHPDLSNWTPVFTHGDLNSSNIMLDRRGSLWIVDWAHAGFYPPVMESIAMRRVDETMHEEDVSSSWRRYRSFIAGSVSTEENAFWGAVTTGALRFAGESC</sequence>
<reference evidence="3 4" key="1">
    <citation type="journal article" date="2015" name="Sci. Rep.">
        <title>Chromosome-level genome map provides insights into diverse defense mechanisms in the medicinal fungus Ganoderma sinense.</title>
        <authorList>
            <person name="Zhu Y."/>
            <person name="Xu J."/>
            <person name="Sun C."/>
            <person name="Zhou S."/>
            <person name="Xu H."/>
            <person name="Nelson D.R."/>
            <person name="Qian J."/>
            <person name="Song J."/>
            <person name="Luo H."/>
            <person name="Xiang L."/>
            <person name="Li Y."/>
            <person name="Xu Z."/>
            <person name="Ji A."/>
            <person name="Wang L."/>
            <person name="Lu S."/>
            <person name="Hayward A."/>
            <person name="Sun W."/>
            <person name="Li X."/>
            <person name="Schwartz D.C."/>
            <person name="Wang Y."/>
            <person name="Chen S."/>
        </authorList>
    </citation>
    <scope>NUCLEOTIDE SEQUENCE [LARGE SCALE GENOMIC DNA]</scope>
    <source>
        <strain evidence="3 4">ZZ0214-1</strain>
    </source>
</reference>
<feature type="chain" id="PRO_5013715115" description="Aminoglycoside phosphotransferase domain-containing protein" evidence="1">
    <location>
        <begin position="22"/>
        <end position="485"/>
    </location>
</feature>
<feature type="signal peptide" evidence="1">
    <location>
        <begin position="1"/>
        <end position="21"/>
    </location>
</feature>
<dbReference type="SUPFAM" id="SSF56112">
    <property type="entry name" value="Protein kinase-like (PK-like)"/>
    <property type="match status" value="1"/>
</dbReference>
<dbReference type="PANTHER" id="PTHR21310:SF39">
    <property type="entry name" value="AMINOGLYCOSIDE PHOSPHOTRANSFERASE DOMAIN-CONTAINING PROTEIN"/>
    <property type="match status" value="1"/>
</dbReference>